<feature type="region of interest" description="Disordered" evidence="1">
    <location>
        <begin position="1"/>
        <end position="23"/>
    </location>
</feature>
<dbReference type="RefSeq" id="WP_079081098.1">
    <property type="nucleotide sequence ID" value="NZ_BAAAOQ010000018.1"/>
</dbReference>
<feature type="transmembrane region" description="Helical" evidence="2">
    <location>
        <begin position="349"/>
        <end position="374"/>
    </location>
</feature>
<gene>
    <name evidence="4" type="ORF">GCM10009787_52940</name>
</gene>
<evidence type="ECO:0000256" key="1">
    <source>
        <dbReference type="SAM" id="MobiDB-lite"/>
    </source>
</evidence>
<keyword evidence="5" id="KW-1185">Reference proteome</keyword>
<keyword evidence="2" id="KW-0812">Transmembrane</keyword>
<feature type="transmembrane region" description="Helical" evidence="2">
    <location>
        <begin position="316"/>
        <end position="337"/>
    </location>
</feature>
<sequence>MGATASVRQPDTAEAGDIRGGSRSTAARLPSLTGLRFIAAALVFAFHSSLTNFPLSPFADEDVAHGYEWLFSKAGWIGVSFFFILSGFVLTWSSRGGDTLTSFWRRRLLKIYPNHVVVWTLAMLLFAAQFTPPSAWLPNLFLIHSWFPQHDTFISVNLPSWSLCSELLFYLLFPFFLRLVRKIPVRQLWLWAGGMVAGMAGIQLVVQFLLPGSPQTPEQYPLSVVQWWFAYNFPPVRLFEFLLGMITARAVLAGRWIRLPLGAAGALVALSYAAAMAAPWLYGLYVVTAIPLALLIASVAQVDIAGRPTVLRGRTAVWLGEISFGFYVIHYVVMYVVRTMIMDEGRVGTPAGIGILAAIFLVSMVGGWLLFIGVERPVMRRWGRSRKPAAGPRVSVPDESAERARRQPVAG</sequence>
<dbReference type="Pfam" id="PF01757">
    <property type="entry name" value="Acyl_transf_3"/>
    <property type="match status" value="1"/>
</dbReference>
<feature type="transmembrane region" description="Helical" evidence="2">
    <location>
        <begin position="188"/>
        <end position="210"/>
    </location>
</feature>
<proteinExistence type="predicted"/>
<keyword evidence="4" id="KW-0808">Transferase</keyword>
<dbReference type="EMBL" id="BAAAOQ010000018">
    <property type="protein sequence ID" value="GAA2200751.1"/>
    <property type="molecule type" value="Genomic_DNA"/>
</dbReference>
<feature type="transmembrane region" description="Helical" evidence="2">
    <location>
        <begin position="284"/>
        <end position="304"/>
    </location>
</feature>
<dbReference type="InterPro" id="IPR050879">
    <property type="entry name" value="Acyltransferase_3"/>
</dbReference>
<keyword evidence="2" id="KW-0472">Membrane</keyword>
<dbReference type="InterPro" id="IPR002656">
    <property type="entry name" value="Acyl_transf_3_dom"/>
</dbReference>
<feature type="transmembrane region" description="Helical" evidence="2">
    <location>
        <begin position="230"/>
        <end position="252"/>
    </location>
</feature>
<dbReference type="GO" id="GO:0016746">
    <property type="term" value="F:acyltransferase activity"/>
    <property type="evidence" value="ECO:0007669"/>
    <property type="project" value="UniProtKB-KW"/>
</dbReference>
<feature type="domain" description="Acyltransferase 3" evidence="3">
    <location>
        <begin position="31"/>
        <end position="370"/>
    </location>
</feature>
<keyword evidence="4" id="KW-0012">Acyltransferase</keyword>
<keyword evidence="2" id="KW-1133">Transmembrane helix</keyword>
<dbReference type="Proteomes" id="UP001501391">
    <property type="component" value="Unassembled WGS sequence"/>
</dbReference>
<evidence type="ECO:0000259" key="3">
    <source>
        <dbReference type="Pfam" id="PF01757"/>
    </source>
</evidence>
<feature type="region of interest" description="Disordered" evidence="1">
    <location>
        <begin position="386"/>
        <end position="411"/>
    </location>
</feature>
<feature type="transmembrane region" description="Helical" evidence="2">
    <location>
        <begin position="152"/>
        <end position="176"/>
    </location>
</feature>
<feature type="transmembrane region" description="Helical" evidence="2">
    <location>
        <begin position="111"/>
        <end position="132"/>
    </location>
</feature>
<comment type="caution">
    <text evidence="4">The sequence shown here is derived from an EMBL/GenBank/DDBJ whole genome shotgun (WGS) entry which is preliminary data.</text>
</comment>
<reference evidence="4 5" key="1">
    <citation type="journal article" date="2019" name="Int. J. Syst. Evol. Microbiol.">
        <title>The Global Catalogue of Microorganisms (GCM) 10K type strain sequencing project: providing services to taxonomists for standard genome sequencing and annotation.</title>
        <authorList>
            <consortium name="The Broad Institute Genomics Platform"/>
            <consortium name="The Broad Institute Genome Sequencing Center for Infectious Disease"/>
            <person name="Wu L."/>
            <person name="Ma J."/>
        </authorList>
    </citation>
    <scope>NUCLEOTIDE SEQUENCE [LARGE SCALE GENOMIC DNA]</scope>
    <source>
        <strain evidence="4 5">JCM 14924</strain>
    </source>
</reference>
<feature type="transmembrane region" description="Helical" evidence="2">
    <location>
        <begin position="70"/>
        <end position="90"/>
    </location>
</feature>
<accession>A0ABN3BV48</accession>
<evidence type="ECO:0000313" key="4">
    <source>
        <dbReference type="EMBL" id="GAA2200751.1"/>
    </source>
</evidence>
<organism evidence="4 5">
    <name type="scientific">Streptomyces bangladeshensis</name>
    <dbReference type="NCBI Taxonomy" id="295352"/>
    <lineage>
        <taxon>Bacteria</taxon>
        <taxon>Bacillati</taxon>
        <taxon>Actinomycetota</taxon>
        <taxon>Actinomycetes</taxon>
        <taxon>Kitasatosporales</taxon>
        <taxon>Streptomycetaceae</taxon>
        <taxon>Streptomyces</taxon>
    </lineage>
</organism>
<dbReference type="PANTHER" id="PTHR23028">
    <property type="entry name" value="ACETYLTRANSFERASE"/>
    <property type="match status" value="1"/>
</dbReference>
<feature type="transmembrane region" description="Helical" evidence="2">
    <location>
        <begin position="259"/>
        <end position="278"/>
    </location>
</feature>
<protein>
    <submittedName>
        <fullName evidence="4">Acyltransferase</fullName>
    </submittedName>
</protein>
<feature type="transmembrane region" description="Helical" evidence="2">
    <location>
        <begin position="29"/>
        <end position="50"/>
    </location>
</feature>
<name>A0ABN3BV48_9ACTN</name>
<evidence type="ECO:0000313" key="5">
    <source>
        <dbReference type="Proteomes" id="UP001501391"/>
    </source>
</evidence>
<dbReference type="PANTHER" id="PTHR23028:SF53">
    <property type="entry name" value="ACYL_TRANSF_3 DOMAIN-CONTAINING PROTEIN"/>
    <property type="match status" value="1"/>
</dbReference>
<evidence type="ECO:0000256" key="2">
    <source>
        <dbReference type="SAM" id="Phobius"/>
    </source>
</evidence>